<gene>
    <name evidence="1" type="ORF">JOB18_029794</name>
</gene>
<reference evidence="1 2" key="1">
    <citation type="journal article" date="2021" name="Sci. Rep.">
        <title>Chromosome anchoring in Senegalese sole (Solea senegalensis) reveals sex-associated markers and genome rearrangements in flatfish.</title>
        <authorList>
            <person name="Guerrero-Cozar I."/>
            <person name="Gomez-Garrido J."/>
            <person name="Berbel C."/>
            <person name="Martinez-Blanch J.F."/>
            <person name="Alioto T."/>
            <person name="Claros M.G."/>
            <person name="Gagnaire P.A."/>
            <person name="Manchado M."/>
        </authorList>
    </citation>
    <scope>NUCLEOTIDE SEQUENCE [LARGE SCALE GENOMIC DNA]</scope>
    <source>
        <strain evidence="1">Sse05_10M</strain>
    </source>
</reference>
<organism evidence="1 2">
    <name type="scientific">Solea senegalensis</name>
    <name type="common">Senegalese sole</name>
    <dbReference type="NCBI Taxonomy" id="28829"/>
    <lineage>
        <taxon>Eukaryota</taxon>
        <taxon>Metazoa</taxon>
        <taxon>Chordata</taxon>
        <taxon>Craniata</taxon>
        <taxon>Vertebrata</taxon>
        <taxon>Euteleostomi</taxon>
        <taxon>Actinopterygii</taxon>
        <taxon>Neopterygii</taxon>
        <taxon>Teleostei</taxon>
        <taxon>Neoteleostei</taxon>
        <taxon>Acanthomorphata</taxon>
        <taxon>Carangaria</taxon>
        <taxon>Pleuronectiformes</taxon>
        <taxon>Pleuronectoidei</taxon>
        <taxon>Soleidae</taxon>
        <taxon>Solea</taxon>
    </lineage>
</organism>
<comment type="caution">
    <text evidence="1">The sequence shown here is derived from an EMBL/GenBank/DDBJ whole genome shotgun (WGS) entry which is preliminary data.</text>
</comment>
<protein>
    <submittedName>
        <fullName evidence="1">Uncharacterized protein</fullName>
    </submittedName>
</protein>
<accession>A0AAV6QXT9</accession>
<dbReference type="EMBL" id="JAGKHQ010000015">
    <property type="protein sequence ID" value="KAG7496995.1"/>
    <property type="molecule type" value="Genomic_DNA"/>
</dbReference>
<sequence>MAGKENKSRYCSRLVWAQRTSTDELSTEFLTQWCQSRDCDVRRTQVNSIAPAGNMEQSQLIIPNGWGQRGHSFQWCVGEDKRQQHQAACWHLHETKRGASFLSSFLRHQPQDEA</sequence>
<name>A0AAV6QXT9_SOLSE</name>
<dbReference type="Proteomes" id="UP000693946">
    <property type="component" value="Linkage Group LG3"/>
</dbReference>
<proteinExistence type="predicted"/>
<dbReference type="AlphaFoldDB" id="A0AAV6QXT9"/>
<keyword evidence="2" id="KW-1185">Reference proteome</keyword>
<evidence type="ECO:0000313" key="1">
    <source>
        <dbReference type="EMBL" id="KAG7496995.1"/>
    </source>
</evidence>
<evidence type="ECO:0000313" key="2">
    <source>
        <dbReference type="Proteomes" id="UP000693946"/>
    </source>
</evidence>